<dbReference type="Proteomes" id="UP000054997">
    <property type="component" value="Unassembled WGS sequence"/>
</dbReference>
<dbReference type="InterPro" id="IPR002634">
    <property type="entry name" value="BolA"/>
</dbReference>
<dbReference type="PIRSF" id="PIRSF003113">
    <property type="entry name" value="BolA"/>
    <property type="match status" value="1"/>
</dbReference>
<evidence type="ECO:0000313" key="3">
    <source>
        <dbReference type="EMBL" id="KTD21934.1"/>
    </source>
</evidence>
<dbReference type="GO" id="GO:0006351">
    <property type="term" value="P:DNA-templated transcription"/>
    <property type="evidence" value="ECO:0007669"/>
    <property type="project" value="TreeGrafter"/>
</dbReference>
<dbReference type="PANTHER" id="PTHR46229">
    <property type="entry name" value="BOLA TRANSCRIPTION REGULATOR"/>
    <property type="match status" value="1"/>
</dbReference>
<dbReference type="Gene3D" id="3.30.300.90">
    <property type="entry name" value="BolA-like"/>
    <property type="match status" value="1"/>
</dbReference>
<evidence type="ECO:0000313" key="4">
    <source>
        <dbReference type="Proteomes" id="UP000054997"/>
    </source>
</evidence>
<protein>
    <submittedName>
        <fullName evidence="3">Stress-induced morphogen</fullName>
    </submittedName>
</protein>
<dbReference type="InterPro" id="IPR036065">
    <property type="entry name" value="BolA-like_sf"/>
</dbReference>
<evidence type="ECO:0000256" key="2">
    <source>
        <dbReference type="RuleBase" id="RU003860"/>
    </source>
</evidence>
<dbReference type="AlphaFoldDB" id="A0A0W0VPA1"/>
<gene>
    <name evidence="3" type="primary">bolA</name>
    <name evidence="3" type="ORF">Llon_1099</name>
</gene>
<proteinExistence type="inferred from homology"/>
<evidence type="ECO:0000256" key="1">
    <source>
        <dbReference type="ARBA" id="ARBA00005578"/>
    </source>
</evidence>
<sequence length="106" mass="12290">MSRKQRIYHVLEKELNPHTLQVDDETHRHHVPHHSESHFKVIAVSEQFAQLSRINRHRLVHSLLAHEFGQGLHALSLHLYSPDEWANQASVADSPACRDGMRHDRG</sequence>
<dbReference type="STRING" id="45068.Llon_1099"/>
<dbReference type="InterPro" id="IPR050961">
    <property type="entry name" value="BolA/IbaG_stress_morph_reg"/>
</dbReference>
<reference evidence="3 4" key="1">
    <citation type="submission" date="2015-11" db="EMBL/GenBank/DDBJ databases">
        <title>Genomic analysis of 38 Legionella species identifies large and diverse effector repertoires.</title>
        <authorList>
            <person name="Burstein D."/>
            <person name="Amaro F."/>
            <person name="Zusman T."/>
            <person name="Lifshitz Z."/>
            <person name="Cohen O."/>
            <person name="Gilbert J.A."/>
            <person name="Pupko T."/>
            <person name="Shuman H.A."/>
            <person name="Segal G."/>
        </authorList>
    </citation>
    <scope>NUCLEOTIDE SEQUENCE [LARGE SCALE GENOMIC DNA]</scope>
    <source>
        <strain evidence="3 4">ATCC 49505</strain>
    </source>
</reference>
<accession>A0A0W0VPA1</accession>
<dbReference type="OrthoDB" id="9801469at2"/>
<dbReference type="PATRIC" id="fig|45068.5.peg.1184"/>
<dbReference type="PANTHER" id="PTHR46229:SF2">
    <property type="entry name" value="BOLA-LIKE PROTEIN 1"/>
    <property type="match status" value="1"/>
</dbReference>
<dbReference type="Pfam" id="PF01722">
    <property type="entry name" value="BolA"/>
    <property type="match status" value="1"/>
</dbReference>
<comment type="caution">
    <text evidence="3">The sequence shown here is derived from an EMBL/GenBank/DDBJ whole genome shotgun (WGS) entry which is preliminary data.</text>
</comment>
<dbReference type="RefSeq" id="WP_058529075.1">
    <property type="nucleotide sequence ID" value="NZ_CAAAHZ010000006.1"/>
</dbReference>
<comment type="similarity">
    <text evidence="1 2">Belongs to the BolA/IbaG family.</text>
</comment>
<dbReference type="SUPFAM" id="SSF82657">
    <property type="entry name" value="BolA-like"/>
    <property type="match status" value="1"/>
</dbReference>
<dbReference type="GO" id="GO:0005829">
    <property type="term" value="C:cytosol"/>
    <property type="evidence" value="ECO:0007669"/>
    <property type="project" value="TreeGrafter"/>
</dbReference>
<keyword evidence="4" id="KW-1185">Reference proteome</keyword>
<name>A0A0W0VPA1_9GAMM</name>
<organism evidence="3 4">
    <name type="scientific">Legionella londiniensis</name>
    <dbReference type="NCBI Taxonomy" id="45068"/>
    <lineage>
        <taxon>Bacteria</taxon>
        <taxon>Pseudomonadati</taxon>
        <taxon>Pseudomonadota</taxon>
        <taxon>Gammaproteobacteria</taxon>
        <taxon>Legionellales</taxon>
        <taxon>Legionellaceae</taxon>
        <taxon>Legionella</taxon>
    </lineage>
</organism>
<dbReference type="EMBL" id="LNYK01000014">
    <property type="protein sequence ID" value="KTD21934.1"/>
    <property type="molecule type" value="Genomic_DNA"/>
</dbReference>